<proteinExistence type="predicted"/>
<sequence>MSNSRSTATASVPAHLITLPPLLFTDISHFIINGTAITRSEVALGFLGFARHSTALLKTPITQDFVRFGLLDSTAAVPKLGEILGDNVKNSLSLNSVTGNLSHNTPSTGYSPQFEFCHSELREGDCVRMEVDMESTPRTVQFFVNRESGRYFVSGLPPSVKIGFTIFGQETSFRNDRIARQERPTPITPEMREIITAIHCRSPSKHSNILRLHSPRCPFITLSIIPYTLSALPFQCDARMIYPLDAAGVDGMTRTTNVEFGPTRDIVLVIQSISTASFRLIGLPHRVYMKYIILLSQQHDTSTSHRHKSLRIDNRNGYVLMHYQDSIYSTPTK</sequence>
<accession>A0ABQ9WPT8</accession>
<evidence type="ECO:0008006" key="3">
    <source>
        <dbReference type="Google" id="ProtNLM"/>
    </source>
</evidence>
<comment type="caution">
    <text evidence="1">The sequence shown here is derived from an EMBL/GenBank/DDBJ whole genome shotgun (WGS) entry which is preliminary data.</text>
</comment>
<name>A0ABQ9WPT8_9EUKA</name>
<organism evidence="1 2">
    <name type="scientific">Blattamonas nauphoetae</name>
    <dbReference type="NCBI Taxonomy" id="2049346"/>
    <lineage>
        <taxon>Eukaryota</taxon>
        <taxon>Metamonada</taxon>
        <taxon>Preaxostyla</taxon>
        <taxon>Oxymonadida</taxon>
        <taxon>Blattamonas</taxon>
    </lineage>
</organism>
<keyword evidence="2" id="KW-1185">Reference proteome</keyword>
<gene>
    <name evidence="1" type="ORF">BLNAU_23919</name>
</gene>
<evidence type="ECO:0000313" key="1">
    <source>
        <dbReference type="EMBL" id="KAK2941154.1"/>
    </source>
</evidence>
<protein>
    <recommendedName>
        <fullName evidence="3">SPRY domain-containing protein</fullName>
    </recommendedName>
</protein>
<reference evidence="1 2" key="1">
    <citation type="journal article" date="2022" name="bioRxiv">
        <title>Genomics of Preaxostyla Flagellates Illuminates Evolutionary Transitions and the Path Towards Mitochondrial Loss.</title>
        <authorList>
            <person name="Novak L.V.F."/>
            <person name="Treitli S.C."/>
            <person name="Pyrih J."/>
            <person name="Halakuc P."/>
            <person name="Pipaliya S.V."/>
            <person name="Vacek V."/>
            <person name="Brzon O."/>
            <person name="Soukal P."/>
            <person name="Eme L."/>
            <person name="Dacks J.B."/>
            <person name="Karnkowska A."/>
            <person name="Elias M."/>
            <person name="Hampl V."/>
        </authorList>
    </citation>
    <scope>NUCLEOTIDE SEQUENCE [LARGE SCALE GENOMIC DNA]</scope>
    <source>
        <strain evidence="1">NAU3</strain>
        <tissue evidence="1">Gut</tissue>
    </source>
</reference>
<dbReference type="EMBL" id="JARBJD010000542">
    <property type="protein sequence ID" value="KAK2941154.1"/>
    <property type="molecule type" value="Genomic_DNA"/>
</dbReference>
<dbReference type="Proteomes" id="UP001281761">
    <property type="component" value="Unassembled WGS sequence"/>
</dbReference>
<evidence type="ECO:0000313" key="2">
    <source>
        <dbReference type="Proteomes" id="UP001281761"/>
    </source>
</evidence>